<organism evidence="1 2">
    <name type="scientific">Avena sativa</name>
    <name type="common">Oat</name>
    <dbReference type="NCBI Taxonomy" id="4498"/>
    <lineage>
        <taxon>Eukaryota</taxon>
        <taxon>Viridiplantae</taxon>
        <taxon>Streptophyta</taxon>
        <taxon>Embryophyta</taxon>
        <taxon>Tracheophyta</taxon>
        <taxon>Spermatophyta</taxon>
        <taxon>Magnoliopsida</taxon>
        <taxon>Liliopsida</taxon>
        <taxon>Poales</taxon>
        <taxon>Poaceae</taxon>
        <taxon>BOP clade</taxon>
        <taxon>Pooideae</taxon>
        <taxon>Poodae</taxon>
        <taxon>Poeae</taxon>
        <taxon>Poeae Chloroplast Group 1 (Aveneae type)</taxon>
        <taxon>Aveninae</taxon>
        <taxon>Avena</taxon>
    </lineage>
</organism>
<evidence type="ECO:0000313" key="2">
    <source>
        <dbReference type="Proteomes" id="UP001732700"/>
    </source>
</evidence>
<protein>
    <submittedName>
        <fullName evidence="1">Uncharacterized protein</fullName>
    </submittedName>
</protein>
<reference evidence="1" key="1">
    <citation type="submission" date="2021-05" db="EMBL/GenBank/DDBJ databases">
        <authorList>
            <person name="Scholz U."/>
            <person name="Mascher M."/>
            <person name="Fiebig A."/>
        </authorList>
    </citation>
    <scope>NUCLEOTIDE SEQUENCE [LARGE SCALE GENOMIC DNA]</scope>
</reference>
<reference evidence="1" key="2">
    <citation type="submission" date="2025-09" db="UniProtKB">
        <authorList>
            <consortium name="EnsemblPlants"/>
        </authorList>
    </citation>
    <scope>IDENTIFICATION</scope>
</reference>
<name>A0ACD5TPX1_AVESA</name>
<keyword evidence="2" id="KW-1185">Reference proteome</keyword>
<dbReference type="EnsemblPlants" id="AVESA.00010b.r2.1CG0103400.2">
    <property type="protein sequence ID" value="AVESA.00010b.r2.1CG0103400.2.CDS"/>
    <property type="gene ID" value="AVESA.00010b.r2.1CG0103400"/>
</dbReference>
<evidence type="ECO:0000313" key="1">
    <source>
        <dbReference type="EnsemblPlants" id="AVESA.00010b.r2.1CG0103400.2.CDS"/>
    </source>
</evidence>
<proteinExistence type="predicted"/>
<dbReference type="Proteomes" id="UP001732700">
    <property type="component" value="Chromosome 1C"/>
</dbReference>
<sequence length="732" mass="79495">MPSSLSLSLFFLPLVGLAGPSRKARGCGGGLCSQANPLLYVRARLVGPRNGAPLLLLPPPWAAISIPVSLRRTMSFGSSTGTGTGRPMEEESHCPLRWESTGDQWWYATPVDWAAASGHYDVVRELLRLDANLLIKLTSLRRIRRLESVWDDDMRFADASRNRAAVARCLLRDCESRARGNRLIRAGYGGWLLYTAAAAGDAGFVQDILARQPLLVFGEGEYGVTDILYAAARSRCPEVFRMLLNKVLSPDSAHQLGNAIGGGYMFRREMMNRAMHAAARGGDLEILRELLDGCSDVAAFRDAQGATILHAAAARGQVEVVKDLIVAFDIVNSVDDQGNTALHIAAFRGHLPVVEVLIAASPSLISSTNEVGDTFLHMALTGFRTLGFRRVDRQMELTKQLVGGSIMNVSSVINVQNDDGRTVLHLAVVGNLHSNIVELLMTTPSINLNVRDNNGMTPLDLLKKQPQTASSEILIKELILAGGISNSRDHETRSAIASQLKMHHIVGSPGTSFRISDAEIFLHAGIDMSGGISERSTSFSSFDKTEPEIQEPGLKRMGSMRSAAKHLKGLLRWPLRKEKKSAGGLKELDDDASSVDSVKSWSHVETTPTPLRQRYSKMSSLFGNKRSFATKGTPSPSTTKMRSVASFTNGVMQPQASSPSLVDRIEAVHQDKDEPSPSPSGVTRYTPKQYGSLNSRLMNQYLGTGAQGLTLDDSTSGQRPSRMPRQSLLSVA</sequence>
<accession>A0ACD5TPX1</accession>